<dbReference type="PROSITE" id="PS50110">
    <property type="entry name" value="RESPONSE_REGULATORY"/>
    <property type="match status" value="1"/>
</dbReference>
<dbReference type="EMBL" id="JAGQLH010000002">
    <property type="protein sequence ID" value="MCA9385069.1"/>
    <property type="molecule type" value="Genomic_DNA"/>
</dbReference>
<feature type="domain" description="Response regulatory" evidence="7">
    <location>
        <begin position="5"/>
        <end position="122"/>
    </location>
</feature>
<dbReference type="FunFam" id="3.40.50.2300:FF:000001">
    <property type="entry name" value="DNA-binding response regulator PhoB"/>
    <property type="match status" value="1"/>
</dbReference>
<dbReference type="GO" id="GO:0000160">
    <property type="term" value="P:phosphorelay signal transduction system"/>
    <property type="evidence" value="ECO:0007669"/>
    <property type="project" value="UniProtKB-KW"/>
</dbReference>
<sequence>MQRKKVLIVEDEPLLSKMLEEGLVSSGFDVLTAENGEEGFEVAKEKQPDIVLLDIVMPKMDGLTVMKKLKREASTHTMPVIILTNLEPNDEAIDRIAKDNPAYYLTKSNTEVSEIVEKVKEVLEV</sequence>
<evidence type="ECO:0000256" key="1">
    <source>
        <dbReference type="ARBA" id="ARBA00022553"/>
    </source>
</evidence>
<dbReference type="Proteomes" id="UP000754563">
    <property type="component" value="Unassembled WGS sequence"/>
</dbReference>
<dbReference type="PANTHER" id="PTHR44591:SF3">
    <property type="entry name" value="RESPONSE REGULATORY DOMAIN-CONTAINING PROTEIN"/>
    <property type="match status" value="1"/>
</dbReference>
<evidence type="ECO:0000256" key="5">
    <source>
        <dbReference type="ARBA" id="ARBA00023163"/>
    </source>
</evidence>
<dbReference type="Gene3D" id="3.40.50.2300">
    <property type="match status" value="1"/>
</dbReference>
<evidence type="ECO:0000313" key="9">
    <source>
        <dbReference type="Proteomes" id="UP000754563"/>
    </source>
</evidence>
<dbReference type="GO" id="GO:0003677">
    <property type="term" value="F:DNA binding"/>
    <property type="evidence" value="ECO:0007669"/>
    <property type="project" value="UniProtKB-KW"/>
</dbReference>
<name>A0A955L6Y1_9BACT</name>
<feature type="modified residue" description="4-aspartylphosphate" evidence="6">
    <location>
        <position position="54"/>
    </location>
</feature>
<dbReference type="PANTHER" id="PTHR44591">
    <property type="entry name" value="STRESS RESPONSE REGULATOR PROTEIN 1"/>
    <property type="match status" value="1"/>
</dbReference>
<dbReference type="InterPro" id="IPR001789">
    <property type="entry name" value="Sig_transdc_resp-reg_receiver"/>
</dbReference>
<dbReference type="CDD" id="cd17574">
    <property type="entry name" value="REC_OmpR"/>
    <property type="match status" value="1"/>
</dbReference>
<organism evidence="8 9">
    <name type="scientific">Candidatus Dojkabacteria bacterium</name>
    <dbReference type="NCBI Taxonomy" id="2099670"/>
    <lineage>
        <taxon>Bacteria</taxon>
        <taxon>Candidatus Dojkabacteria</taxon>
    </lineage>
</organism>
<evidence type="ECO:0000256" key="6">
    <source>
        <dbReference type="PROSITE-ProRule" id="PRU00169"/>
    </source>
</evidence>
<dbReference type="InterPro" id="IPR011006">
    <property type="entry name" value="CheY-like_superfamily"/>
</dbReference>
<reference evidence="8" key="1">
    <citation type="submission" date="2020-04" db="EMBL/GenBank/DDBJ databases">
        <authorList>
            <person name="Zhang T."/>
        </authorList>
    </citation>
    <scope>NUCLEOTIDE SEQUENCE</scope>
    <source>
        <strain evidence="8">HKST-UBA11</strain>
    </source>
</reference>
<dbReference type="AlphaFoldDB" id="A0A955L6Y1"/>
<dbReference type="Pfam" id="PF00072">
    <property type="entry name" value="Response_reg"/>
    <property type="match status" value="1"/>
</dbReference>
<evidence type="ECO:0000313" key="8">
    <source>
        <dbReference type="EMBL" id="MCA9385069.1"/>
    </source>
</evidence>
<comment type="caution">
    <text evidence="8">The sequence shown here is derived from an EMBL/GenBank/DDBJ whole genome shotgun (WGS) entry which is preliminary data.</text>
</comment>
<proteinExistence type="predicted"/>
<dbReference type="SMART" id="SM00448">
    <property type="entry name" value="REC"/>
    <property type="match status" value="1"/>
</dbReference>
<keyword evidence="1 6" id="KW-0597">Phosphoprotein</keyword>
<dbReference type="SUPFAM" id="SSF52172">
    <property type="entry name" value="CheY-like"/>
    <property type="match status" value="1"/>
</dbReference>
<evidence type="ECO:0000259" key="7">
    <source>
        <dbReference type="PROSITE" id="PS50110"/>
    </source>
</evidence>
<keyword evidence="4" id="KW-0238">DNA-binding</keyword>
<keyword evidence="5" id="KW-0804">Transcription</keyword>
<evidence type="ECO:0000256" key="3">
    <source>
        <dbReference type="ARBA" id="ARBA00023015"/>
    </source>
</evidence>
<keyword evidence="2" id="KW-0902">Two-component regulatory system</keyword>
<accession>A0A955L6Y1</accession>
<dbReference type="InterPro" id="IPR050595">
    <property type="entry name" value="Bact_response_regulator"/>
</dbReference>
<keyword evidence="3" id="KW-0805">Transcription regulation</keyword>
<evidence type="ECO:0000256" key="2">
    <source>
        <dbReference type="ARBA" id="ARBA00023012"/>
    </source>
</evidence>
<protein>
    <submittedName>
        <fullName evidence="8">Response regulator</fullName>
    </submittedName>
</protein>
<gene>
    <name evidence="8" type="ORF">KC717_00310</name>
</gene>
<evidence type="ECO:0000256" key="4">
    <source>
        <dbReference type="ARBA" id="ARBA00023125"/>
    </source>
</evidence>
<reference evidence="8" key="2">
    <citation type="journal article" date="2021" name="Microbiome">
        <title>Successional dynamics and alternative stable states in a saline activated sludge microbial community over 9 years.</title>
        <authorList>
            <person name="Wang Y."/>
            <person name="Ye J."/>
            <person name="Ju F."/>
            <person name="Liu L."/>
            <person name="Boyd J.A."/>
            <person name="Deng Y."/>
            <person name="Parks D.H."/>
            <person name="Jiang X."/>
            <person name="Yin X."/>
            <person name="Woodcroft B.J."/>
            <person name="Tyson G.W."/>
            <person name="Hugenholtz P."/>
            <person name="Polz M.F."/>
            <person name="Zhang T."/>
        </authorList>
    </citation>
    <scope>NUCLEOTIDE SEQUENCE</scope>
    <source>
        <strain evidence="8">HKST-UBA11</strain>
    </source>
</reference>